<dbReference type="PANTHER" id="PTHR34613">
    <property type="entry name" value="SLL0800 PROTEIN"/>
    <property type="match status" value="1"/>
</dbReference>
<evidence type="ECO:0000313" key="2">
    <source>
        <dbReference type="Proteomes" id="UP000019486"/>
    </source>
</evidence>
<reference evidence="1 2" key="1">
    <citation type="submission" date="2013-08" db="EMBL/GenBank/DDBJ databases">
        <title>The genome sequence of Skermanella stibiiresistens.</title>
        <authorList>
            <person name="Zhu W."/>
            <person name="Wang G."/>
        </authorList>
    </citation>
    <scope>NUCLEOTIDE SEQUENCE [LARGE SCALE GENOMIC DNA]</scope>
    <source>
        <strain evidence="1 2">SB22</strain>
    </source>
</reference>
<protein>
    <recommendedName>
        <fullName evidence="3">DUF4351 domain-containing protein</fullName>
    </recommendedName>
</protein>
<accession>W9H4V6</accession>
<dbReference type="AlphaFoldDB" id="W9H4V6"/>
<name>W9H4V6_9PROT</name>
<dbReference type="STRING" id="1385369.N825_31655"/>
<organism evidence="1 2">
    <name type="scientific">Skermanella stibiiresistens SB22</name>
    <dbReference type="NCBI Taxonomy" id="1385369"/>
    <lineage>
        <taxon>Bacteria</taxon>
        <taxon>Pseudomonadati</taxon>
        <taxon>Pseudomonadota</taxon>
        <taxon>Alphaproteobacteria</taxon>
        <taxon>Rhodospirillales</taxon>
        <taxon>Azospirillaceae</taxon>
        <taxon>Skermanella</taxon>
    </lineage>
</organism>
<proteinExistence type="predicted"/>
<dbReference type="PANTHER" id="PTHR34613:SF1">
    <property type="entry name" value="SLL6017 PROTEIN"/>
    <property type="match status" value="1"/>
</dbReference>
<dbReference type="Proteomes" id="UP000019486">
    <property type="component" value="Unassembled WGS sequence"/>
</dbReference>
<dbReference type="EMBL" id="AVFL01000005">
    <property type="protein sequence ID" value="EWY41255.1"/>
    <property type="molecule type" value="Genomic_DNA"/>
</dbReference>
<sequence length="289" mass="32720">MGRWMGHDYDATIKEMVWTGTPALLRMLTGLRVERFVPTEFARVRLRRPDMVAELEGGTVFHLELESGVSAAMRWRMYEYYGLVSECYGDAPVTQLVLRLGERRSGEPGGIFHPNLSFRYEVRHIADFDAGPLLDSPSPDDAVLAILCECDDIRKRVRAILERLAMLDRRDRNDAANRLLTLSKLRKAAPVVVEEVKNMAVRFTLEEYPLYDEAFAKGEMKGKVEGEVKGKISALLRLMERRAGPVPVPVMERVRDASVEDIDRWFDIIADARSLSVGDLDVILAGRPN</sequence>
<evidence type="ECO:0008006" key="3">
    <source>
        <dbReference type="Google" id="ProtNLM"/>
    </source>
</evidence>
<keyword evidence="2" id="KW-1185">Reference proteome</keyword>
<evidence type="ECO:0000313" key="1">
    <source>
        <dbReference type="EMBL" id="EWY41255.1"/>
    </source>
</evidence>
<gene>
    <name evidence="1" type="ORF">N825_31655</name>
</gene>
<comment type="caution">
    <text evidence="1">The sequence shown here is derived from an EMBL/GenBank/DDBJ whole genome shotgun (WGS) entry which is preliminary data.</text>
</comment>